<keyword evidence="2" id="KW-1185">Reference proteome</keyword>
<protein>
    <submittedName>
        <fullName evidence="1">Uncharacterized protein</fullName>
    </submittedName>
</protein>
<evidence type="ECO:0000313" key="1">
    <source>
        <dbReference type="EMBL" id="KAF2745234.1"/>
    </source>
</evidence>
<name>A0A6A6V688_9PLEO</name>
<dbReference type="EMBL" id="MU006583">
    <property type="protein sequence ID" value="KAF2745234.1"/>
    <property type="molecule type" value="Genomic_DNA"/>
</dbReference>
<organism evidence="1 2">
    <name type="scientific">Sporormia fimetaria CBS 119925</name>
    <dbReference type="NCBI Taxonomy" id="1340428"/>
    <lineage>
        <taxon>Eukaryota</taxon>
        <taxon>Fungi</taxon>
        <taxon>Dikarya</taxon>
        <taxon>Ascomycota</taxon>
        <taxon>Pezizomycotina</taxon>
        <taxon>Dothideomycetes</taxon>
        <taxon>Pleosporomycetidae</taxon>
        <taxon>Pleosporales</taxon>
        <taxon>Sporormiaceae</taxon>
        <taxon>Sporormia</taxon>
    </lineage>
</organism>
<dbReference type="Proteomes" id="UP000799440">
    <property type="component" value="Unassembled WGS sequence"/>
</dbReference>
<dbReference type="AlphaFoldDB" id="A0A6A6V688"/>
<gene>
    <name evidence="1" type="ORF">M011DRAFT_140472</name>
</gene>
<accession>A0A6A6V688</accession>
<evidence type="ECO:0000313" key="2">
    <source>
        <dbReference type="Proteomes" id="UP000799440"/>
    </source>
</evidence>
<sequence>MDLTSPSFECRVGNHVSNVPIRTVRDCSSNQFKQRSSVTCRELAGRCDLAEVTERTDVVVLSQMCQVHILPNAPEHPQPSKGVFPFPFKVELCDEIKSSRSEAYPMCVFAFKAYATCVFAVIKSSDRKLSGRHSRLQPFDPGGLCELYTDKMTGRKCALPRPAGSELYDERSKLDLLKHIPSVGSLEEFHLSDSFARLRL</sequence>
<reference evidence="1" key="1">
    <citation type="journal article" date="2020" name="Stud. Mycol.">
        <title>101 Dothideomycetes genomes: a test case for predicting lifestyles and emergence of pathogens.</title>
        <authorList>
            <person name="Haridas S."/>
            <person name="Albert R."/>
            <person name="Binder M."/>
            <person name="Bloem J."/>
            <person name="Labutti K."/>
            <person name="Salamov A."/>
            <person name="Andreopoulos B."/>
            <person name="Baker S."/>
            <person name="Barry K."/>
            <person name="Bills G."/>
            <person name="Bluhm B."/>
            <person name="Cannon C."/>
            <person name="Castanera R."/>
            <person name="Culley D."/>
            <person name="Daum C."/>
            <person name="Ezra D."/>
            <person name="Gonzalez J."/>
            <person name="Henrissat B."/>
            <person name="Kuo A."/>
            <person name="Liang C."/>
            <person name="Lipzen A."/>
            <person name="Lutzoni F."/>
            <person name="Magnuson J."/>
            <person name="Mondo S."/>
            <person name="Nolan M."/>
            <person name="Ohm R."/>
            <person name="Pangilinan J."/>
            <person name="Park H.-J."/>
            <person name="Ramirez L."/>
            <person name="Alfaro M."/>
            <person name="Sun H."/>
            <person name="Tritt A."/>
            <person name="Yoshinaga Y."/>
            <person name="Zwiers L.-H."/>
            <person name="Turgeon B."/>
            <person name="Goodwin S."/>
            <person name="Spatafora J."/>
            <person name="Crous P."/>
            <person name="Grigoriev I."/>
        </authorList>
    </citation>
    <scope>NUCLEOTIDE SEQUENCE</scope>
    <source>
        <strain evidence="1">CBS 119925</strain>
    </source>
</reference>
<proteinExistence type="predicted"/>